<name>X0UU14_9ZZZZ</name>
<evidence type="ECO:0000313" key="1">
    <source>
        <dbReference type="EMBL" id="GAF91935.1"/>
    </source>
</evidence>
<dbReference type="SUPFAM" id="SSF53613">
    <property type="entry name" value="Ribokinase-like"/>
    <property type="match status" value="1"/>
</dbReference>
<reference evidence="1" key="1">
    <citation type="journal article" date="2014" name="Front. Microbiol.">
        <title>High frequency of phylogenetically diverse reductive dehalogenase-homologous genes in deep subseafloor sedimentary metagenomes.</title>
        <authorList>
            <person name="Kawai M."/>
            <person name="Futagami T."/>
            <person name="Toyoda A."/>
            <person name="Takaki Y."/>
            <person name="Nishi S."/>
            <person name="Hori S."/>
            <person name="Arai W."/>
            <person name="Tsubouchi T."/>
            <person name="Morono Y."/>
            <person name="Uchiyama I."/>
            <person name="Ito T."/>
            <person name="Fujiyama A."/>
            <person name="Inagaki F."/>
            <person name="Takami H."/>
        </authorList>
    </citation>
    <scope>NUCLEOTIDE SEQUENCE</scope>
    <source>
        <strain evidence="1">Expedition CK06-06</strain>
    </source>
</reference>
<dbReference type="AlphaFoldDB" id="X0UU14"/>
<dbReference type="Gene3D" id="3.40.1190.20">
    <property type="match status" value="1"/>
</dbReference>
<evidence type="ECO:0008006" key="2">
    <source>
        <dbReference type="Google" id="ProtNLM"/>
    </source>
</evidence>
<comment type="caution">
    <text evidence="1">The sequence shown here is derived from an EMBL/GenBank/DDBJ whole genome shotgun (WGS) entry which is preliminary data.</text>
</comment>
<accession>X0UU14</accession>
<sequence>MRCAIVGPICKDVNVVCGKQYILPGGVTYYTGQALASLGVKTVVFGSCGSEDIEWASEFDFDFVPIRA</sequence>
<proteinExistence type="predicted"/>
<gene>
    <name evidence="1" type="ORF">S01H1_27711</name>
</gene>
<dbReference type="InterPro" id="IPR029056">
    <property type="entry name" value="Ribokinase-like"/>
</dbReference>
<organism evidence="1">
    <name type="scientific">marine sediment metagenome</name>
    <dbReference type="NCBI Taxonomy" id="412755"/>
    <lineage>
        <taxon>unclassified sequences</taxon>
        <taxon>metagenomes</taxon>
        <taxon>ecological metagenomes</taxon>
    </lineage>
</organism>
<feature type="non-terminal residue" evidence="1">
    <location>
        <position position="68"/>
    </location>
</feature>
<dbReference type="EMBL" id="BARS01016895">
    <property type="protein sequence ID" value="GAF91935.1"/>
    <property type="molecule type" value="Genomic_DNA"/>
</dbReference>
<protein>
    <recommendedName>
        <fullName evidence="2">Carbohydrate kinase PfkB domain-containing protein</fullName>
    </recommendedName>
</protein>